<evidence type="ECO:0000256" key="1">
    <source>
        <dbReference type="SAM" id="SignalP"/>
    </source>
</evidence>
<dbReference type="Pfam" id="PF26571">
    <property type="entry name" value="VldE"/>
    <property type="match status" value="1"/>
</dbReference>
<reference evidence="4" key="1">
    <citation type="submission" date="2024-02" db="UniProtKB">
        <authorList>
            <consortium name="WormBaseParasite"/>
        </authorList>
    </citation>
    <scope>IDENTIFICATION</scope>
</reference>
<dbReference type="InterPro" id="IPR058593">
    <property type="entry name" value="ARB_07466-like_C"/>
</dbReference>
<dbReference type="InterPro" id="IPR009045">
    <property type="entry name" value="Zn_M74/Hedgehog-like"/>
</dbReference>
<dbReference type="Proteomes" id="UP000887575">
    <property type="component" value="Unassembled WGS sequence"/>
</dbReference>
<accession>A0AAF3FNN6</accession>
<name>A0AAF3FNN6_9BILA</name>
<dbReference type="WBParaSite" id="MBELARI_LOCUS7701">
    <property type="protein sequence ID" value="MBELARI_LOCUS7701"/>
    <property type="gene ID" value="MBELARI_LOCUS7701"/>
</dbReference>
<keyword evidence="3" id="KW-1185">Reference proteome</keyword>
<feature type="chain" id="PRO_5042103793" description="ARB-07466-like C-terminal domain-containing protein" evidence="1">
    <location>
        <begin position="25"/>
        <end position="150"/>
    </location>
</feature>
<feature type="domain" description="ARB-07466-like C-terminal" evidence="2">
    <location>
        <begin position="38"/>
        <end position="134"/>
    </location>
</feature>
<evidence type="ECO:0000313" key="3">
    <source>
        <dbReference type="Proteomes" id="UP000887575"/>
    </source>
</evidence>
<feature type="signal peptide" evidence="1">
    <location>
        <begin position="1"/>
        <end position="24"/>
    </location>
</feature>
<sequence length="150" mass="16331">MKFYETASLGFILLFVNSEILVSACGCESDSASKPTDGPAPGAISAANYFKEKFGGRTEIYNNRNVRGGKSLSLHAEGRAVDLYVSGETGKKAFDHAVTIACNSGIQEVIFNRRIWTQSGSERHYGGKHPHDDHVHIGLNKCGAQHFTQE</sequence>
<proteinExistence type="predicted"/>
<dbReference type="AlphaFoldDB" id="A0AAF3FNN6"/>
<organism evidence="3 4">
    <name type="scientific">Mesorhabditis belari</name>
    <dbReference type="NCBI Taxonomy" id="2138241"/>
    <lineage>
        <taxon>Eukaryota</taxon>
        <taxon>Metazoa</taxon>
        <taxon>Ecdysozoa</taxon>
        <taxon>Nematoda</taxon>
        <taxon>Chromadorea</taxon>
        <taxon>Rhabditida</taxon>
        <taxon>Rhabditina</taxon>
        <taxon>Rhabditomorpha</taxon>
        <taxon>Rhabditoidea</taxon>
        <taxon>Rhabditidae</taxon>
        <taxon>Mesorhabditinae</taxon>
        <taxon>Mesorhabditis</taxon>
    </lineage>
</organism>
<evidence type="ECO:0000313" key="4">
    <source>
        <dbReference type="WBParaSite" id="MBELARI_LOCUS7701"/>
    </source>
</evidence>
<evidence type="ECO:0000259" key="2">
    <source>
        <dbReference type="Pfam" id="PF26571"/>
    </source>
</evidence>
<keyword evidence="1" id="KW-0732">Signal</keyword>
<protein>
    <recommendedName>
        <fullName evidence="2">ARB-07466-like C-terminal domain-containing protein</fullName>
    </recommendedName>
</protein>
<dbReference type="SUPFAM" id="SSF55166">
    <property type="entry name" value="Hedgehog/DD-peptidase"/>
    <property type="match status" value="1"/>
</dbReference>